<proteinExistence type="inferred from homology"/>
<dbReference type="Gene3D" id="1.10.630.10">
    <property type="entry name" value="Cytochrome P450"/>
    <property type="match status" value="1"/>
</dbReference>
<gene>
    <name evidence="12" type="ORF">BDU57DRAFT_511528</name>
</gene>
<feature type="binding site" description="axial binding residue" evidence="9">
    <location>
        <position position="483"/>
    </location>
    <ligand>
        <name>heme</name>
        <dbReference type="ChEBI" id="CHEBI:30413"/>
    </ligand>
    <ligandPart>
        <name>Fe</name>
        <dbReference type="ChEBI" id="CHEBI:18248"/>
    </ligandPart>
</feature>
<dbReference type="PANTHER" id="PTHR46206:SF1">
    <property type="entry name" value="P450, PUTATIVE (EUROFUNG)-RELATED"/>
    <property type="match status" value="1"/>
</dbReference>
<dbReference type="Proteomes" id="UP000800096">
    <property type="component" value="Unassembled WGS sequence"/>
</dbReference>
<dbReference type="PANTHER" id="PTHR46206">
    <property type="entry name" value="CYTOCHROME P450"/>
    <property type="match status" value="1"/>
</dbReference>
<dbReference type="GO" id="GO:0020037">
    <property type="term" value="F:heme binding"/>
    <property type="evidence" value="ECO:0007669"/>
    <property type="project" value="InterPro"/>
</dbReference>
<evidence type="ECO:0000256" key="7">
    <source>
        <dbReference type="ARBA" id="ARBA00023004"/>
    </source>
</evidence>
<name>A0A6A5QTJ8_AMPQU</name>
<keyword evidence="5 9" id="KW-0479">Metal-binding</keyword>
<dbReference type="AlphaFoldDB" id="A0A6A5QTJ8"/>
<keyword evidence="8 10" id="KW-0503">Monooxygenase</keyword>
<keyword evidence="11" id="KW-1133">Transmembrane helix</keyword>
<feature type="transmembrane region" description="Helical" evidence="11">
    <location>
        <begin position="12"/>
        <end position="32"/>
    </location>
</feature>
<accession>A0A6A5QTJ8</accession>
<dbReference type="InterPro" id="IPR036396">
    <property type="entry name" value="Cyt_P450_sf"/>
</dbReference>
<evidence type="ECO:0000256" key="3">
    <source>
        <dbReference type="ARBA" id="ARBA00010617"/>
    </source>
</evidence>
<dbReference type="Pfam" id="PF00067">
    <property type="entry name" value="p450"/>
    <property type="match status" value="1"/>
</dbReference>
<organism evidence="12 13">
    <name type="scientific">Ampelomyces quisqualis</name>
    <name type="common">Powdery mildew agent</name>
    <dbReference type="NCBI Taxonomy" id="50730"/>
    <lineage>
        <taxon>Eukaryota</taxon>
        <taxon>Fungi</taxon>
        <taxon>Dikarya</taxon>
        <taxon>Ascomycota</taxon>
        <taxon>Pezizomycotina</taxon>
        <taxon>Dothideomycetes</taxon>
        <taxon>Pleosporomycetidae</taxon>
        <taxon>Pleosporales</taxon>
        <taxon>Pleosporineae</taxon>
        <taxon>Phaeosphaeriaceae</taxon>
        <taxon>Ampelomyces</taxon>
    </lineage>
</organism>
<dbReference type="GO" id="GO:0005506">
    <property type="term" value="F:iron ion binding"/>
    <property type="evidence" value="ECO:0007669"/>
    <property type="project" value="InterPro"/>
</dbReference>
<dbReference type="InterPro" id="IPR001128">
    <property type="entry name" value="Cyt_P450"/>
</dbReference>
<reference evidence="12" key="1">
    <citation type="journal article" date="2020" name="Stud. Mycol.">
        <title>101 Dothideomycetes genomes: a test case for predicting lifestyles and emergence of pathogens.</title>
        <authorList>
            <person name="Haridas S."/>
            <person name="Albert R."/>
            <person name="Binder M."/>
            <person name="Bloem J."/>
            <person name="Labutti K."/>
            <person name="Salamov A."/>
            <person name="Andreopoulos B."/>
            <person name="Baker S."/>
            <person name="Barry K."/>
            <person name="Bills G."/>
            <person name="Bluhm B."/>
            <person name="Cannon C."/>
            <person name="Castanera R."/>
            <person name="Culley D."/>
            <person name="Daum C."/>
            <person name="Ezra D."/>
            <person name="Gonzalez J."/>
            <person name="Henrissat B."/>
            <person name="Kuo A."/>
            <person name="Liang C."/>
            <person name="Lipzen A."/>
            <person name="Lutzoni F."/>
            <person name="Magnuson J."/>
            <person name="Mondo S."/>
            <person name="Nolan M."/>
            <person name="Ohm R."/>
            <person name="Pangilinan J."/>
            <person name="Park H.-J."/>
            <person name="Ramirez L."/>
            <person name="Alfaro M."/>
            <person name="Sun H."/>
            <person name="Tritt A."/>
            <person name="Yoshinaga Y."/>
            <person name="Zwiers L.-H."/>
            <person name="Turgeon B."/>
            <person name="Goodwin S."/>
            <person name="Spatafora J."/>
            <person name="Crous P."/>
            <person name="Grigoriev I."/>
        </authorList>
    </citation>
    <scope>NUCLEOTIDE SEQUENCE</scope>
    <source>
        <strain evidence="12">HMLAC05119</strain>
    </source>
</reference>
<keyword evidence="13" id="KW-1185">Reference proteome</keyword>
<evidence type="ECO:0000256" key="4">
    <source>
        <dbReference type="ARBA" id="ARBA00022617"/>
    </source>
</evidence>
<evidence type="ECO:0000256" key="11">
    <source>
        <dbReference type="SAM" id="Phobius"/>
    </source>
</evidence>
<keyword evidence="4 9" id="KW-0349">Heme</keyword>
<dbReference type="InterPro" id="IPR002403">
    <property type="entry name" value="Cyt_P450_E_grp-IV"/>
</dbReference>
<keyword evidence="11" id="KW-0472">Membrane</keyword>
<evidence type="ECO:0000256" key="1">
    <source>
        <dbReference type="ARBA" id="ARBA00001971"/>
    </source>
</evidence>
<evidence type="ECO:0000256" key="5">
    <source>
        <dbReference type="ARBA" id="ARBA00022723"/>
    </source>
</evidence>
<keyword evidence="11" id="KW-0812">Transmembrane</keyword>
<evidence type="ECO:0000256" key="2">
    <source>
        <dbReference type="ARBA" id="ARBA00004685"/>
    </source>
</evidence>
<evidence type="ECO:0000256" key="8">
    <source>
        <dbReference type="ARBA" id="ARBA00023033"/>
    </source>
</evidence>
<evidence type="ECO:0000256" key="9">
    <source>
        <dbReference type="PIRSR" id="PIRSR602403-1"/>
    </source>
</evidence>
<comment type="cofactor">
    <cofactor evidence="1 9">
        <name>heme</name>
        <dbReference type="ChEBI" id="CHEBI:30413"/>
    </cofactor>
</comment>
<evidence type="ECO:0000256" key="10">
    <source>
        <dbReference type="RuleBase" id="RU000461"/>
    </source>
</evidence>
<keyword evidence="6 10" id="KW-0560">Oxidoreductase</keyword>
<dbReference type="PRINTS" id="PR00465">
    <property type="entry name" value="EP450IV"/>
</dbReference>
<evidence type="ECO:0000313" key="13">
    <source>
        <dbReference type="Proteomes" id="UP000800096"/>
    </source>
</evidence>
<protein>
    <submittedName>
        <fullName evidence="12">Cytochrome P450</fullName>
    </submittedName>
</protein>
<evidence type="ECO:0000313" key="12">
    <source>
        <dbReference type="EMBL" id="KAF1918783.1"/>
    </source>
</evidence>
<dbReference type="InterPro" id="IPR017972">
    <property type="entry name" value="Cyt_P450_CS"/>
</dbReference>
<evidence type="ECO:0000256" key="6">
    <source>
        <dbReference type="ARBA" id="ARBA00023002"/>
    </source>
</evidence>
<dbReference type="CDD" id="cd11041">
    <property type="entry name" value="CYP503A1-like"/>
    <property type="match status" value="1"/>
</dbReference>
<dbReference type="GO" id="GO:0004497">
    <property type="term" value="F:monooxygenase activity"/>
    <property type="evidence" value="ECO:0007669"/>
    <property type="project" value="UniProtKB-KW"/>
</dbReference>
<keyword evidence="7 9" id="KW-0408">Iron</keyword>
<comment type="pathway">
    <text evidence="2">Mycotoxin biosynthesis.</text>
</comment>
<dbReference type="OrthoDB" id="1844152at2759"/>
<dbReference type="EMBL" id="ML979133">
    <property type="protein sequence ID" value="KAF1918783.1"/>
    <property type="molecule type" value="Genomic_DNA"/>
</dbReference>
<dbReference type="PROSITE" id="PS00086">
    <property type="entry name" value="CYTOCHROME_P450"/>
    <property type="match status" value="1"/>
</dbReference>
<comment type="similarity">
    <text evidence="3 10">Belongs to the cytochrome P450 family.</text>
</comment>
<sequence>MIYEETASYLTLPTFVGAIAMYLLVVTLHHTLDAPQPPTSIPWQGYGKGWIAGVRNFFALSKGKEWLETGYEKYSKKGNIFVLPATLGMQAEVVVPRSQMRWLLDQPDSVISTSEAHFDILQGDYSFVEPIILRDPYHEHVIHKNLVRNLNAVISQTAEEVPASVEAIYGTDTENYQNFDVMESFFRMIPRLINRMMIGPVLCREQKYLDSVYSFTKDVIRTQMFMLFFPKVFHPVLGRLLGMFSTYHYWVSSRFTLPLIKKRLEDIKKKDAGDPDYATWKEPSDFVTWSYRTAQAEGRFDEMRPVRIAERILPINFAAIHTTSLTCFETITRILSAEPSVLESLREEAHRIYHEEGGWTKQGLSRMHRMDSTIRESQRVSPIALTFVQRKIIAKDGITTPEGVHLKYGTLLTCPWWPLAFDEELHEEGATEFDAFRYSRAKEEYDAMTPEEKEKANALKLRQSGIVTTSDCHLPFGHGRHACPGRFFVSHELKMIFAHLLLNYDFKHLAAKPEKMWIVRFQVPLPVNIEFKRRKTTWQPVV</sequence>
<dbReference type="GO" id="GO:0016705">
    <property type="term" value="F:oxidoreductase activity, acting on paired donors, with incorporation or reduction of molecular oxygen"/>
    <property type="evidence" value="ECO:0007669"/>
    <property type="project" value="InterPro"/>
</dbReference>
<dbReference type="SUPFAM" id="SSF48264">
    <property type="entry name" value="Cytochrome P450"/>
    <property type="match status" value="1"/>
</dbReference>